<dbReference type="SUPFAM" id="SSF52743">
    <property type="entry name" value="Subtilisin-like"/>
    <property type="match status" value="1"/>
</dbReference>
<evidence type="ECO:0000256" key="7">
    <source>
        <dbReference type="RuleBase" id="RU003355"/>
    </source>
</evidence>
<dbReference type="PROSITE" id="PS51892">
    <property type="entry name" value="SUBTILASE"/>
    <property type="match status" value="1"/>
</dbReference>
<keyword evidence="4 6" id="KW-0720">Serine protease</keyword>
<dbReference type="GO" id="GO:0006508">
    <property type="term" value="P:proteolysis"/>
    <property type="evidence" value="ECO:0007669"/>
    <property type="project" value="UniProtKB-KW"/>
</dbReference>
<evidence type="ECO:0000256" key="8">
    <source>
        <dbReference type="SAM" id="SignalP"/>
    </source>
</evidence>
<gene>
    <name evidence="10" type="ORF">GNZ18_16335</name>
</gene>
<dbReference type="InterPro" id="IPR036852">
    <property type="entry name" value="Peptidase_S8/S53_dom_sf"/>
</dbReference>
<feature type="chain" id="PRO_5038361185" evidence="8">
    <location>
        <begin position="22"/>
        <end position="1129"/>
    </location>
</feature>
<keyword evidence="2 6" id="KW-0645">Protease</keyword>
<feature type="active site" description="Charge relay system" evidence="5 6">
    <location>
        <position position="457"/>
    </location>
</feature>
<sequence>MTHRRWSRALLGISLTAGALAVPPAPFAHASPPPGGLDQGGSWKVTLLTGDVVDVRTVKGKPPLVSVTPAPGREKRSFRKEIRPDGHVVVTPTDVSGLVGRVIDPRLFDVTTLIAQRYDDARSEDVRLIVQRAPGSGSPKSLGGTFETTRELPSLGAVAVRQPKREARRLGAALAGMPSARSTGDIRHIWLDGRVEATFTRTPATFTRTPATLTRTPAAPSGHRLDRNLEQVGAPAAWKAGFTGKGAKVAVLDSGVDAGHPDLQGRIAESKNFSEAADTVDRVGHGTHVASTIAGTGAASHGERRGVAPDASLLVGKVLDDDGFGTDSGVIAGMEWAAPRAGVVNMSLGGDATDGTDPLSTALNGLTKKYGTLFVVSAGNEGLVGSVGTPGTADTALTVGAVDDHDGLAEFSSRGPRGHVAKPEIVAPGVDTIAARAEGTSMGTPSGAEYTKSSGTSMAAPHVAAAAALLAARHPDWRAPRLKAALVGTAAPATGGDVYERGAGRLDAGAAVLSPVLAAQSVVDLGTSRYPEHGALSTKLAWTSTASKPVSLGLSVEVVDRHGRKTDGVASLQPSAEVPAGGTGSASLAVDASKLAARPGLYTAVVTAKGGGAALGTPVTFYVEPPAHTLTVKATPLPGTDPANFGATATVVNMKDMAVFSQWVDVPGTAEVRVPDGVYAVLGNVDDFSGWRSALVGDPEVVVEGDTAVTLDGAAAVPMKASVEGVEAEQTTATMDLVRDAGQGLWAYSVYSSDPAAMPVYAQPMGGVRTGTFHVYTGNRLTGPGTVYDVVRPLGDGIPADLTQVVTPADVQRMARVEQRFAAFDGDPSIPMSEKRYGISPEGLLSFEGSDWVKPGTTRTDYVSTDAGWLWGDEAFVKFGEDLWVDQGGFTALKAGERTSNRWGRQPLRPGPLSGTAVTPSGCNRYPTTRTGRNIRVSLVDLQTRPDGFDCDIHEVKGRHLELFDGDRKIGEKDGPFGDFTVPAGTGDYRLTYENDASALLPVSTHTFTSWRFRSRQPRGHGSAGLPLLLVDYDLKLDLNNQPAGEPAEFTVARMAGSGTAKVTGLEFWTSVDDGGTWQAAQVKPLGGGRFSAPLPAPAKGQAVSLRVSAKDAGGSGIEQRVLRAYRVR</sequence>
<dbReference type="Pfam" id="PF00082">
    <property type="entry name" value="Peptidase_S8"/>
    <property type="match status" value="1"/>
</dbReference>
<evidence type="ECO:0000256" key="3">
    <source>
        <dbReference type="ARBA" id="ARBA00022801"/>
    </source>
</evidence>
<evidence type="ECO:0000256" key="4">
    <source>
        <dbReference type="ARBA" id="ARBA00022825"/>
    </source>
</evidence>
<dbReference type="InterPro" id="IPR015500">
    <property type="entry name" value="Peptidase_S8_subtilisin-rel"/>
</dbReference>
<comment type="similarity">
    <text evidence="1 6 7">Belongs to the peptidase S8 family.</text>
</comment>
<evidence type="ECO:0000256" key="6">
    <source>
        <dbReference type="PROSITE-ProRule" id="PRU01240"/>
    </source>
</evidence>
<dbReference type="PANTHER" id="PTHR43806">
    <property type="entry name" value="PEPTIDASE S8"/>
    <property type="match status" value="1"/>
</dbReference>
<dbReference type="AlphaFoldDB" id="A0A7K1L145"/>
<feature type="signal peptide" evidence="8">
    <location>
        <begin position="1"/>
        <end position="21"/>
    </location>
</feature>
<evidence type="ECO:0000313" key="10">
    <source>
        <dbReference type="EMBL" id="MUN38164.1"/>
    </source>
</evidence>
<dbReference type="PROSITE" id="PS00137">
    <property type="entry name" value="SUBTILASE_HIS"/>
    <property type="match status" value="1"/>
</dbReference>
<reference evidence="10 11" key="1">
    <citation type="submission" date="2019-11" db="EMBL/GenBank/DDBJ databases">
        <authorList>
            <person name="Cao P."/>
        </authorList>
    </citation>
    <scope>NUCLEOTIDE SEQUENCE [LARGE SCALE GENOMIC DNA]</scope>
    <source>
        <strain evidence="10 11">NEAU-AAG5</strain>
    </source>
</reference>
<evidence type="ECO:0000313" key="11">
    <source>
        <dbReference type="Proteomes" id="UP000432015"/>
    </source>
</evidence>
<accession>A0A7K1L145</accession>
<keyword evidence="8" id="KW-0732">Signal</keyword>
<proteinExistence type="inferred from homology"/>
<feature type="active site" description="Charge relay system" evidence="5 6">
    <location>
        <position position="253"/>
    </location>
</feature>
<dbReference type="EMBL" id="WOFH01000005">
    <property type="protein sequence ID" value="MUN38164.1"/>
    <property type="molecule type" value="Genomic_DNA"/>
</dbReference>
<dbReference type="Gene3D" id="3.40.50.200">
    <property type="entry name" value="Peptidase S8/S53 domain"/>
    <property type="match status" value="1"/>
</dbReference>
<dbReference type="InterPro" id="IPR023827">
    <property type="entry name" value="Peptidase_S8_Asp-AS"/>
</dbReference>
<dbReference type="InterPro" id="IPR050131">
    <property type="entry name" value="Peptidase_S8_subtilisin-like"/>
</dbReference>
<dbReference type="RefSeq" id="WP_156217309.1">
    <property type="nucleotide sequence ID" value="NZ_WOFH01000005.1"/>
</dbReference>
<dbReference type="Proteomes" id="UP000432015">
    <property type="component" value="Unassembled WGS sequence"/>
</dbReference>
<keyword evidence="3 6" id="KW-0378">Hydrolase</keyword>
<organism evidence="10 11">
    <name type="scientific">Actinomadura litoris</name>
    <dbReference type="NCBI Taxonomy" id="2678616"/>
    <lineage>
        <taxon>Bacteria</taxon>
        <taxon>Bacillati</taxon>
        <taxon>Actinomycetota</taxon>
        <taxon>Actinomycetes</taxon>
        <taxon>Streptosporangiales</taxon>
        <taxon>Thermomonosporaceae</taxon>
        <taxon>Actinomadura</taxon>
    </lineage>
</organism>
<dbReference type="InterPro" id="IPR000209">
    <property type="entry name" value="Peptidase_S8/S53_dom"/>
</dbReference>
<evidence type="ECO:0000259" key="9">
    <source>
        <dbReference type="Pfam" id="PF00082"/>
    </source>
</evidence>
<name>A0A7K1L145_9ACTN</name>
<protein>
    <submittedName>
        <fullName evidence="10">S8 family serine peptidase</fullName>
    </submittedName>
</protein>
<dbReference type="PRINTS" id="PR00723">
    <property type="entry name" value="SUBTILISIN"/>
</dbReference>
<dbReference type="PROSITE" id="PS00138">
    <property type="entry name" value="SUBTILASE_SER"/>
    <property type="match status" value="1"/>
</dbReference>
<comment type="caution">
    <text evidence="10">The sequence shown here is derived from an EMBL/GenBank/DDBJ whole genome shotgun (WGS) entry which is preliminary data.</text>
</comment>
<keyword evidence="11" id="KW-1185">Reference proteome</keyword>
<dbReference type="InterPro" id="IPR023828">
    <property type="entry name" value="Peptidase_S8_Ser-AS"/>
</dbReference>
<dbReference type="PROSITE" id="PS00136">
    <property type="entry name" value="SUBTILASE_ASP"/>
    <property type="match status" value="1"/>
</dbReference>
<evidence type="ECO:0000256" key="1">
    <source>
        <dbReference type="ARBA" id="ARBA00011073"/>
    </source>
</evidence>
<feature type="active site" description="Charge relay system" evidence="5 6">
    <location>
        <position position="285"/>
    </location>
</feature>
<feature type="domain" description="Peptidase S8/S53" evidence="9">
    <location>
        <begin position="244"/>
        <end position="493"/>
    </location>
</feature>
<dbReference type="GO" id="GO:0004252">
    <property type="term" value="F:serine-type endopeptidase activity"/>
    <property type="evidence" value="ECO:0007669"/>
    <property type="project" value="UniProtKB-UniRule"/>
</dbReference>
<dbReference type="PANTHER" id="PTHR43806:SF11">
    <property type="entry name" value="CEREVISIN-RELATED"/>
    <property type="match status" value="1"/>
</dbReference>
<evidence type="ECO:0000256" key="5">
    <source>
        <dbReference type="PIRSR" id="PIRSR615500-1"/>
    </source>
</evidence>
<evidence type="ECO:0000256" key="2">
    <source>
        <dbReference type="ARBA" id="ARBA00022670"/>
    </source>
</evidence>
<dbReference type="InterPro" id="IPR022398">
    <property type="entry name" value="Peptidase_S8_His-AS"/>
</dbReference>